<dbReference type="Proteomes" id="UP000509371">
    <property type="component" value="Chromosome"/>
</dbReference>
<dbReference type="NCBIfam" id="NF003589">
    <property type="entry name" value="PRK05254.1-2"/>
    <property type="match status" value="1"/>
</dbReference>
<evidence type="ECO:0000256" key="11">
    <source>
        <dbReference type="RuleBase" id="RU003780"/>
    </source>
</evidence>
<accession>A0A859D3Z6</accession>
<evidence type="ECO:0000256" key="2">
    <source>
        <dbReference type="ARBA" id="ARBA00002631"/>
    </source>
</evidence>
<dbReference type="PANTHER" id="PTHR11264:SF0">
    <property type="entry name" value="URACIL-DNA GLYCOSYLASE"/>
    <property type="match status" value="1"/>
</dbReference>
<dbReference type="KEGG" id="mpri:MP3633_2934"/>
<evidence type="ECO:0000313" key="13">
    <source>
        <dbReference type="EMBL" id="QKK81661.1"/>
    </source>
</evidence>
<dbReference type="GO" id="GO:0097510">
    <property type="term" value="P:base-excision repair, AP site formation via deaminated base removal"/>
    <property type="evidence" value="ECO:0007669"/>
    <property type="project" value="TreeGrafter"/>
</dbReference>
<dbReference type="NCBIfam" id="NF003591">
    <property type="entry name" value="PRK05254.1-4"/>
    <property type="match status" value="1"/>
</dbReference>
<dbReference type="SUPFAM" id="SSF52141">
    <property type="entry name" value="Uracil-DNA glycosylase-like"/>
    <property type="match status" value="1"/>
</dbReference>
<comment type="function">
    <text evidence="2 9 11">Excises uracil residues from the DNA which can arise as a result of misincorporation of dUMP residues by DNA polymerase or due to deamination of cytosine.</text>
</comment>
<dbReference type="Pfam" id="PF03167">
    <property type="entry name" value="UDG"/>
    <property type="match status" value="1"/>
</dbReference>
<gene>
    <name evidence="9 13" type="primary">ung</name>
    <name evidence="13" type="ORF">MP3633_2934</name>
</gene>
<dbReference type="Gene3D" id="3.40.470.10">
    <property type="entry name" value="Uracil-DNA glycosylase-like domain"/>
    <property type="match status" value="1"/>
</dbReference>
<dbReference type="AlphaFoldDB" id="A0A859D3Z6"/>
<organism evidence="13 14">
    <name type="scientific">Marinomonas primoryensis</name>
    <dbReference type="NCBI Taxonomy" id="178399"/>
    <lineage>
        <taxon>Bacteria</taxon>
        <taxon>Pseudomonadati</taxon>
        <taxon>Pseudomonadota</taxon>
        <taxon>Gammaproteobacteria</taxon>
        <taxon>Oceanospirillales</taxon>
        <taxon>Oceanospirillaceae</taxon>
        <taxon>Marinomonas</taxon>
    </lineage>
</organism>
<evidence type="ECO:0000256" key="1">
    <source>
        <dbReference type="ARBA" id="ARBA00001400"/>
    </source>
</evidence>
<feature type="domain" description="Uracil-DNA glycosylase-like" evidence="12">
    <location>
        <begin position="49"/>
        <end position="209"/>
    </location>
</feature>
<dbReference type="HAMAP" id="MF_00148">
    <property type="entry name" value="UDG"/>
    <property type="match status" value="1"/>
</dbReference>
<comment type="subcellular location">
    <subcellularLocation>
        <location evidence="9">Cytoplasm</location>
    </subcellularLocation>
</comment>
<dbReference type="InterPro" id="IPR018085">
    <property type="entry name" value="Ura-DNA_Glyclase_AS"/>
</dbReference>
<dbReference type="EMBL" id="CP054301">
    <property type="protein sequence ID" value="QKK81661.1"/>
    <property type="molecule type" value="Genomic_DNA"/>
</dbReference>
<evidence type="ECO:0000256" key="4">
    <source>
        <dbReference type="ARBA" id="ARBA00012030"/>
    </source>
</evidence>
<evidence type="ECO:0000259" key="12">
    <source>
        <dbReference type="SMART" id="SM00986"/>
    </source>
</evidence>
<dbReference type="PANTHER" id="PTHR11264">
    <property type="entry name" value="URACIL-DNA GLYCOSYLASE"/>
    <property type="match status" value="1"/>
</dbReference>
<keyword evidence="6 9" id="KW-0227">DNA damage</keyword>
<dbReference type="NCBIfam" id="NF003588">
    <property type="entry name" value="PRK05254.1-1"/>
    <property type="match status" value="1"/>
</dbReference>
<protein>
    <recommendedName>
        <fullName evidence="5 9">Uracil-DNA glycosylase</fullName>
        <shortName evidence="9">UDG</shortName>
        <ecNumber evidence="4 9">3.2.2.27</ecNumber>
    </recommendedName>
</protein>
<dbReference type="EC" id="3.2.2.27" evidence="4 9"/>
<keyword evidence="9" id="KW-0963">Cytoplasm</keyword>
<evidence type="ECO:0000313" key="14">
    <source>
        <dbReference type="Proteomes" id="UP000509371"/>
    </source>
</evidence>
<evidence type="ECO:0000256" key="5">
    <source>
        <dbReference type="ARBA" id="ARBA00018429"/>
    </source>
</evidence>
<dbReference type="InterPro" id="IPR005122">
    <property type="entry name" value="Uracil-DNA_glycosylase-like"/>
</dbReference>
<keyword evidence="8 9" id="KW-0234">DNA repair</keyword>
<evidence type="ECO:0000256" key="10">
    <source>
        <dbReference type="PROSITE-ProRule" id="PRU10072"/>
    </source>
</evidence>
<sequence length="240" mass="27318">MMNITSDWKGYLADEFKKDYMQSLQQFLQSEKQKKTLYPDESEYFTALNSTPFSQVKVVILGQDPYHGEGQAHGLSFSVKPNVKIPPSLMNIYKELNMDLGITPVDHGYLLPWAEQGVLLLNSVLTVEARKPGSHQNKGWETFTDKIIEMINEKHEGVVFMLWGAYAQKKGRHINHEKHCVLESVHPSPLSAYRGFLGCQHFSKANKYLTRIGKEPIKWALDPIDKKIAVKGIGQITLPF</sequence>
<proteinExistence type="inferred from homology"/>
<dbReference type="NCBIfam" id="NF003592">
    <property type="entry name" value="PRK05254.1-5"/>
    <property type="match status" value="1"/>
</dbReference>
<dbReference type="CDD" id="cd10027">
    <property type="entry name" value="UDG-F1-like"/>
    <property type="match status" value="1"/>
</dbReference>
<dbReference type="NCBIfam" id="TIGR00628">
    <property type="entry name" value="ung"/>
    <property type="match status" value="1"/>
</dbReference>
<comment type="catalytic activity">
    <reaction evidence="1 9 11">
        <text>Hydrolyzes single-stranded DNA or mismatched double-stranded DNA and polynucleotides, releasing free uracil.</text>
        <dbReference type="EC" id="3.2.2.27"/>
    </reaction>
</comment>
<dbReference type="InterPro" id="IPR002043">
    <property type="entry name" value="UDG_fam1"/>
</dbReference>
<evidence type="ECO:0000256" key="7">
    <source>
        <dbReference type="ARBA" id="ARBA00022801"/>
    </source>
</evidence>
<dbReference type="InterPro" id="IPR036895">
    <property type="entry name" value="Uracil-DNA_glycosylase-like_sf"/>
</dbReference>
<dbReference type="FunFam" id="3.40.470.10:FF:000001">
    <property type="entry name" value="Uracil-DNA glycosylase"/>
    <property type="match status" value="1"/>
</dbReference>
<evidence type="ECO:0000256" key="8">
    <source>
        <dbReference type="ARBA" id="ARBA00023204"/>
    </source>
</evidence>
<feature type="active site" description="Proton acceptor" evidence="9 10">
    <location>
        <position position="64"/>
    </location>
</feature>
<name>A0A859D3Z6_9GAMM</name>
<keyword evidence="7 9" id="KW-0378">Hydrolase</keyword>
<evidence type="ECO:0000256" key="3">
    <source>
        <dbReference type="ARBA" id="ARBA00008184"/>
    </source>
</evidence>
<dbReference type="PROSITE" id="PS00130">
    <property type="entry name" value="U_DNA_GLYCOSYLASE"/>
    <property type="match status" value="1"/>
</dbReference>
<dbReference type="GO" id="GO:0004844">
    <property type="term" value="F:uracil DNA N-glycosylase activity"/>
    <property type="evidence" value="ECO:0007669"/>
    <property type="project" value="UniProtKB-UniRule"/>
</dbReference>
<evidence type="ECO:0000256" key="6">
    <source>
        <dbReference type="ARBA" id="ARBA00022763"/>
    </source>
</evidence>
<evidence type="ECO:0000256" key="9">
    <source>
        <dbReference type="HAMAP-Rule" id="MF_00148"/>
    </source>
</evidence>
<dbReference type="SMART" id="SM00986">
    <property type="entry name" value="UDG"/>
    <property type="match status" value="1"/>
</dbReference>
<dbReference type="GO" id="GO:0005737">
    <property type="term" value="C:cytoplasm"/>
    <property type="evidence" value="ECO:0007669"/>
    <property type="project" value="UniProtKB-SubCell"/>
</dbReference>
<comment type="similarity">
    <text evidence="3 9 11">Belongs to the uracil-DNA glycosylase (UDG) superfamily. UNG family.</text>
</comment>
<dbReference type="SMART" id="SM00987">
    <property type="entry name" value="UreE_C"/>
    <property type="match status" value="1"/>
</dbReference>
<reference evidence="13 14" key="1">
    <citation type="submission" date="2020-06" db="EMBL/GenBank/DDBJ databases">
        <authorList>
            <person name="Voronona O.L."/>
            <person name="Aksenova E.I."/>
            <person name="Kunda M.S."/>
            <person name="Semenov A.N."/>
            <person name="Ryzhova N."/>
        </authorList>
    </citation>
    <scope>NUCLEOTIDE SEQUENCE [LARGE SCALE GENOMIC DNA]</scope>
    <source>
        <strain evidence="13 14">MPKMM3633</strain>
    </source>
</reference>